<reference evidence="2 3" key="1">
    <citation type="submission" date="2024-10" db="EMBL/GenBank/DDBJ databases">
        <title>Updated reference genomes for cyclostephanoid diatoms.</title>
        <authorList>
            <person name="Roberts W.R."/>
            <person name="Alverson A.J."/>
        </authorList>
    </citation>
    <scope>NUCLEOTIDE SEQUENCE [LARGE SCALE GENOMIC DNA]</scope>
    <source>
        <strain evidence="2 3">AJA228-03</strain>
    </source>
</reference>
<accession>A0ABD3SFW3</accession>
<sequence>MSTSRLRRPNFNLLPFVPTASSSSSSPNNAPPPSFSRVAIAAGSATTTTAAAAGASAPPSSSASRQLARYARLCHERMLLNCDDQVDDDAEDQAGDDSRRRGGGGGGDDDYAGKRRSEEGPSMERCIALLEPILGSFRSYCIAKDEERARRLKKNGRSEGDGCDEICGDGEDDGDEDDEVPPQLTRVARFFPHRFMPMRRALLRPPAPPGDDDDEDGGCVVELAMHYRLRLVRACRRKGLVADAEYEMLSRSFDRARGKRRGRRDDSDNDDDDDNVQSTKRHKAESETNGRRDDDEDLDDDAALMERVRLSLMRLPADVVSLSSSSSRGRSTAAWRHVVELLSRCCSRWEEDDRARRDDNNNRRIVSPDKVADWAMTSWTAMLLLRGFPNRFVPLRRAQVGIGGDIVDHRGGCLDHIEGRLAALLSDRRDIDVSGARSTSTTVVARAVGRRIDSLLSPANISSLNGIHLYSLGRLMASFRVRDDAIMHIASSIWRCGEAAAMGSGRGSGGVELVGLEPLSRLLAVYTWCRFASSPSSTSVTTTRSTSSTVRDLEIGLRAKLEDDSFVRTIVVERSGGVDVDDLRAADKMVQQKHSPAVLYSVAIHGGGDGNNNVSSSRDGTTGAKLVAAGISSSSLMPFFFLLSDLDDAADDDKAAAGSIGAFLEKKEKRFF</sequence>
<comment type="caution">
    <text evidence="2">The sequence shown here is derived from an EMBL/GenBank/DDBJ whole genome shotgun (WGS) entry which is preliminary data.</text>
</comment>
<dbReference type="AlphaFoldDB" id="A0ABD3SFW3"/>
<name>A0ABD3SFW3_9STRA</name>
<feature type="compositionally biased region" description="Acidic residues" evidence="1">
    <location>
        <begin position="161"/>
        <end position="180"/>
    </location>
</feature>
<feature type="region of interest" description="Disordered" evidence="1">
    <location>
        <begin position="85"/>
        <end position="121"/>
    </location>
</feature>
<feature type="compositionally biased region" description="Low complexity" evidence="1">
    <location>
        <begin position="15"/>
        <end position="28"/>
    </location>
</feature>
<organism evidence="2 3">
    <name type="scientific">Cyclostephanos tholiformis</name>
    <dbReference type="NCBI Taxonomy" id="382380"/>
    <lineage>
        <taxon>Eukaryota</taxon>
        <taxon>Sar</taxon>
        <taxon>Stramenopiles</taxon>
        <taxon>Ochrophyta</taxon>
        <taxon>Bacillariophyta</taxon>
        <taxon>Coscinodiscophyceae</taxon>
        <taxon>Thalassiosirophycidae</taxon>
        <taxon>Stephanodiscales</taxon>
        <taxon>Stephanodiscaceae</taxon>
        <taxon>Cyclostephanos</taxon>
    </lineage>
</organism>
<keyword evidence="3" id="KW-1185">Reference proteome</keyword>
<evidence type="ECO:0000256" key="1">
    <source>
        <dbReference type="SAM" id="MobiDB-lite"/>
    </source>
</evidence>
<gene>
    <name evidence="2" type="ORF">ACHAXA_010206</name>
</gene>
<feature type="compositionally biased region" description="Basic and acidic residues" evidence="1">
    <location>
        <begin position="284"/>
        <end position="293"/>
    </location>
</feature>
<feature type="region of interest" description="Disordered" evidence="1">
    <location>
        <begin position="255"/>
        <end position="299"/>
    </location>
</feature>
<feature type="region of interest" description="Disordered" evidence="1">
    <location>
        <begin position="151"/>
        <end position="181"/>
    </location>
</feature>
<dbReference type="EMBL" id="JALLPB020000037">
    <property type="protein sequence ID" value="KAL3823446.1"/>
    <property type="molecule type" value="Genomic_DNA"/>
</dbReference>
<dbReference type="Proteomes" id="UP001530377">
    <property type="component" value="Unassembled WGS sequence"/>
</dbReference>
<evidence type="ECO:0000313" key="2">
    <source>
        <dbReference type="EMBL" id="KAL3823446.1"/>
    </source>
</evidence>
<protein>
    <submittedName>
        <fullName evidence="2">Uncharacterized protein</fullName>
    </submittedName>
</protein>
<evidence type="ECO:0000313" key="3">
    <source>
        <dbReference type="Proteomes" id="UP001530377"/>
    </source>
</evidence>
<proteinExistence type="predicted"/>
<feature type="compositionally biased region" description="Acidic residues" evidence="1">
    <location>
        <begin position="85"/>
        <end position="95"/>
    </location>
</feature>
<feature type="region of interest" description="Disordered" evidence="1">
    <location>
        <begin position="1"/>
        <end position="41"/>
    </location>
</feature>